<dbReference type="RefSeq" id="WP_067003953.1">
    <property type="nucleotide sequence ID" value="NZ_BNDU01000003.1"/>
</dbReference>
<comment type="subcellular location">
    <subcellularLocation>
        <location evidence="1">Cell membrane</location>
        <topology evidence="1">Multi-pass membrane protein</topology>
    </subcellularLocation>
</comment>
<feature type="transmembrane region" description="Helical" evidence="6">
    <location>
        <begin position="422"/>
        <end position="445"/>
    </location>
</feature>
<keyword evidence="3 6" id="KW-0812">Transmembrane</keyword>
<feature type="domain" description="Major facilitator superfamily (MFS) profile" evidence="7">
    <location>
        <begin position="33"/>
        <end position="476"/>
    </location>
</feature>
<dbReference type="PANTHER" id="PTHR23511:SF34">
    <property type="entry name" value="SYNAPTIC VESICLE GLYCOPROTEIN 2"/>
    <property type="match status" value="1"/>
</dbReference>
<keyword evidence="2" id="KW-0813">Transport</keyword>
<dbReference type="InterPro" id="IPR011701">
    <property type="entry name" value="MFS"/>
</dbReference>
<evidence type="ECO:0000256" key="4">
    <source>
        <dbReference type="ARBA" id="ARBA00022989"/>
    </source>
</evidence>
<protein>
    <submittedName>
        <fullName evidence="8">MFS transporter</fullName>
    </submittedName>
</protein>
<keyword evidence="9" id="KW-1185">Reference proteome</keyword>
<dbReference type="AlphaFoldDB" id="A0A101NHK4"/>
<evidence type="ECO:0000256" key="3">
    <source>
        <dbReference type="ARBA" id="ARBA00022692"/>
    </source>
</evidence>
<feature type="transmembrane region" description="Helical" evidence="6">
    <location>
        <begin position="451"/>
        <end position="471"/>
    </location>
</feature>
<evidence type="ECO:0000313" key="9">
    <source>
        <dbReference type="Proteomes" id="UP000054241"/>
    </source>
</evidence>
<feature type="transmembrane region" description="Helical" evidence="6">
    <location>
        <begin position="295"/>
        <end position="316"/>
    </location>
</feature>
<dbReference type="Proteomes" id="UP000054241">
    <property type="component" value="Unassembled WGS sequence"/>
</dbReference>
<feature type="transmembrane region" description="Helical" evidence="6">
    <location>
        <begin position="99"/>
        <end position="116"/>
    </location>
</feature>
<dbReference type="STRING" id="67285.AQI88_26710"/>
<feature type="transmembrane region" description="Helical" evidence="6">
    <location>
        <begin position="387"/>
        <end position="410"/>
    </location>
</feature>
<evidence type="ECO:0000256" key="6">
    <source>
        <dbReference type="SAM" id="Phobius"/>
    </source>
</evidence>
<dbReference type="Pfam" id="PF07690">
    <property type="entry name" value="MFS_1"/>
    <property type="match status" value="1"/>
</dbReference>
<evidence type="ECO:0000256" key="1">
    <source>
        <dbReference type="ARBA" id="ARBA00004651"/>
    </source>
</evidence>
<gene>
    <name evidence="8" type="ORF">AQI88_26710</name>
</gene>
<proteinExistence type="predicted"/>
<dbReference type="SUPFAM" id="SSF103473">
    <property type="entry name" value="MFS general substrate transporter"/>
    <property type="match status" value="1"/>
</dbReference>
<reference evidence="8 9" key="1">
    <citation type="submission" date="2015-10" db="EMBL/GenBank/DDBJ databases">
        <title>Draft genome sequence of Streptomyces cellostaticus DSM 40189, type strain for the species Streptomyces cellostaticus.</title>
        <authorList>
            <person name="Ruckert C."/>
            <person name="Winkler A."/>
            <person name="Kalinowski J."/>
            <person name="Kampfer P."/>
            <person name="Glaeser S."/>
        </authorList>
    </citation>
    <scope>NUCLEOTIDE SEQUENCE [LARGE SCALE GENOMIC DNA]</scope>
    <source>
        <strain evidence="8 9">DSM 40189</strain>
    </source>
</reference>
<dbReference type="GO" id="GO:0005886">
    <property type="term" value="C:plasma membrane"/>
    <property type="evidence" value="ECO:0007669"/>
    <property type="project" value="UniProtKB-SubCell"/>
</dbReference>
<accession>A0A101NHK4</accession>
<dbReference type="Gene3D" id="1.20.1250.20">
    <property type="entry name" value="MFS general substrate transporter like domains"/>
    <property type="match status" value="1"/>
</dbReference>
<dbReference type="PROSITE" id="PS50850">
    <property type="entry name" value="MFS"/>
    <property type="match status" value="1"/>
</dbReference>
<feature type="transmembrane region" description="Helical" evidence="6">
    <location>
        <begin position="190"/>
        <end position="207"/>
    </location>
</feature>
<keyword evidence="5 6" id="KW-0472">Membrane</keyword>
<feature type="transmembrane region" description="Helical" evidence="6">
    <location>
        <begin position="122"/>
        <end position="145"/>
    </location>
</feature>
<keyword evidence="4 6" id="KW-1133">Transmembrane helix</keyword>
<dbReference type="GO" id="GO:0022857">
    <property type="term" value="F:transmembrane transporter activity"/>
    <property type="evidence" value="ECO:0007669"/>
    <property type="project" value="InterPro"/>
</dbReference>
<evidence type="ECO:0000259" key="7">
    <source>
        <dbReference type="PROSITE" id="PS50850"/>
    </source>
</evidence>
<feature type="transmembrane region" description="Helical" evidence="6">
    <location>
        <begin position="328"/>
        <end position="352"/>
    </location>
</feature>
<dbReference type="PANTHER" id="PTHR23511">
    <property type="entry name" value="SYNAPTIC VESICLE GLYCOPROTEIN 2"/>
    <property type="match status" value="1"/>
</dbReference>
<feature type="transmembrane region" description="Helical" evidence="6">
    <location>
        <begin position="364"/>
        <end position="381"/>
    </location>
</feature>
<feature type="transmembrane region" description="Helical" evidence="6">
    <location>
        <begin position="68"/>
        <end position="87"/>
    </location>
</feature>
<comment type="caution">
    <text evidence="8">The sequence shown here is derived from an EMBL/GenBank/DDBJ whole genome shotgun (WGS) entry which is preliminary data.</text>
</comment>
<name>A0A101NHK4_9ACTN</name>
<dbReference type="EMBL" id="LMWL01000049">
    <property type="protein sequence ID" value="KUM93371.1"/>
    <property type="molecule type" value="Genomic_DNA"/>
</dbReference>
<dbReference type="InterPro" id="IPR020846">
    <property type="entry name" value="MFS_dom"/>
</dbReference>
<dbReference type="InterPro" id="IPR036259">
    <property type="entry name" value="MFS_trans_sf"/>
</dbReference>
<dbReference type="OrthoDB" id="9109650at2"/>
<organism evidence="8 9">
    <name type="scientific">Streptomyces cellostaticus</name>
    <dbReference type="NCBI Taxonomy" id="67285"/>
    <lineage>
        <taxon>Bacteria</taxon>
        <taxon>Bacillati</taxon>
        <taxon>Actinomycetota</taxon>
        <taxon>Actinomycetes</taxon>
        <taxon>Kitasatosporales</taxon>
        <taxon>Streptomycetaceae</taxon>
        <taxon>Streptomyces</taxon>
    </lineage>
</organism>
<evidence type="ECO:0000256" key="5">
    <source>
        <dbReference type="ARBA" id="ARBA00023136"/>
    </source>
</evidence>
<evidence type="ECO:0000313" key="8">
    <source>
        <dbReference type="EMBL" id="KUM93371.1"/>
    </source>
</evidence>
<feature type="transmembrane region" description="Helical" evidence="6">
    <location>
        <begin position="157"/>
        <end position="178"/>
    </location>
</feature>
<evidence type="ECO:0000256" key="2">
    <source>
        <dbReference type="ARBA" id="ARBA00022448"/>
    </source>
</evidence>
<sequence>MSQTTAAAGGVTAPAPIGVRLDRMPITPLHRRLTAVIGVGLFFDTFENNLSGTIGKVLQSDFGFGATSLKLVLASVFVGQFIGSLTLGRIADRFGRRRAFLINLAIYSVFSLLGAFSPNAAWLIVTRFFAGIGIGAEQALSDCYLADVLPAKKRGRFIAWAYTLAFCGVPAVGFAALWLVPLTPLGVAGWRWLFVLGALGSAVVWGLRRQLIESPRWLAATGRTAQAERLVARMEAEAAGRGLPMDAPPEVPRYAVDRLRHPGGWSRPAAEPHIDAVPRPFGAQPRLRDVLGPGLLRRTLVLWLFCVLSVVGYYGFGTLAPQIVAAKGYGIVAGLGFTALSFLGYPVGSALALPVVDRIERRTLIALSATAMVVAGLGFAYADSAAQIVTCGFAYTLCSNVFSSVSHVYLSEQYPTAIRATASGAAYSLSKLSAAALPFVLLPVLDAHGPGALFAVIAAAMAVLAVTVLTLGERTTGTPVK</sequence>
<dbReference type="CDD" id="cd17316">
    <property type="entry name" value="MFS_SV2_like"/>
    <property type="match status" value="1"/>
</dbReference>